<dbReference type="InterPro" id="IPR053006">
    <property type="entry name" value="Meiosis_regulatory"/>
</dbReference>
<dbReference type="Pfam" id="PF10544">
    <property type="entry name" value="T5orf172"/>
    <property type="match status" value="1"/>
</dbReference>
<evidence type="ECO:0000313" key="3">
    <source>
        <dbReference type="Proteomes" id="UP000078561"/>
    </source>
</evidence>
<dbReference type="Proteomes" id="UP000078561">
    <property type="component" value="Unassembled WGS sequence"/>
</dbReference>
<dbReference type="PANTHER" id="PTHR28094:SF1">
    <property type="entry name" value="MEIOTICALLY UP-REGULATED GENE 113 PROTEIN"/>
    <property type="match status" value="1"/>
</dbReference>
<dbReference type="AlphaFoldDB" id="A0A163K4A2"/>
<reference evidence="2" key="1">
    <citation type="submission" date="2016-04" db="EMBL/GenBank/DDBJ databases">
        <authorList>
            <person name="Evans L.H."/>
            <person name="Alamgir A."/>
            <person name="Owens N."/>
            <person name="Weber N.D."/>
            <person name="Virtaneva K."/>
            <person name="Barbian K."/>
            <person name="Babar A."/>
            <person name="Rosenke K."/>
        </authorList>
    </citation>
    <scope>NUCLEOTIDE SEQUENCE [LARGE SCALE GENOMIC DNA]</scope>
    <source>
        <strain evidence="2">CBS 101.48</strain>
    </source>
</reference>
<gene>
    <name evidence="2" type="primary">ABSGL_12285.1 scaffold 12745</name>
</gene>
<evidence type="ECO:0000259" key="1">
    <source>
        <dbReference type="Pfam" id="PF10544"/>
    </source>
</evidence>
<dbReference type="OMA" id="HECHTEH"/>
<dbReference type="OrthoDB" id="2417614at2759"/>
<dbReference type="PANTHER" id="PTHR28094">
    <property type="entry name" value="MEIOTICALLY UP-REGULATED GENE 113 PROTEIN"/>
    <property type="match status" value="1"/>
</dbReference>
<proteinExistence type="predicted"/>
<sequence>MYFRIHFALSLIRPHPACLFSTSASISSRSAYTKKVTTRITKKIKPARPPPPPPPPIVFQRCAGKRIKDGQPCQRRIPVDPSSVSTSILAYCHSHRPPLDEESYATTLISQTKRTIESSPIYDCWQLWIGKHIGPRKRQQLLQEMVKPVSPKDEAGYLYAYRLASGPRVSTTQFCYFKIGRSINPARRMGSVIQRCQHNPQLLDILPATQKSRTILPMSSMVKCPLSHRVERLIHIELSAMYPSTGSFKCKGCGSEHREWFRVARPCVGDRMMTDHEVWAQKIRPVVLHWMKYGVAASAVLQGSAGVNSS</sequence>
<dbReference type="STRING" id="4829.A0A163K4A2"/>
<protein>
    <recommendedName>
        <fullName evidence="1">Bacteriophage T5 Orf172 DNA-binding domain-containing protein</fullName>
    </recommendedName>
</protein>
<dbReference type="EMBL" id="LT554591">
    <property type="protein sequence ID" value="SAM06396.1"/>
    <property type="molecule type" value="Genomic_DNA"/>
</dbReference>
<dbReference type="InterPro" id="IPR018306">
    <property type="entry name" value="Phage_T5_Orf172_DNA-bd"/>
</dbReference>
<dbReference type="InParanoid" id="A0A163K4A2"/>
<keyword evidence="3" id="KW-1185">Reference proteome</keyword>
<accession>A0A163K4A2</accession>
<feature type="domain" description="Bacteriophage T5 Orf172 DNA-binding" evidence="1">
    <location>
        <begin position="156"/>
        <end position="264"/>
    </location>
</feature>
<name>A0A163K4A2_ABSGL</name>
<evidence type="ECO:0000313" key="2">
    <source>
        <dbReference type="EMBL" id="SAM06396.1"/>
    </source>
</evidence>
<organism evidence="2">
    <name type="scientific">Absidia glauca</name>
    <name type="common">Pin mould</name>
    <dbReference type="NCBI Taxonomy" id="4829"/>
    <lineage>
        <taxon>Eukaryota</taxon>
        <taxon>Fungi</taxon>
        <taxon>Fungi incertae sedis</taxon>
        <taxon>Mucoromycota</taxon>
        <taxon>Mucoromycotina</taxon>
        <taxon>Mucoromycetes</taxon>
        <taxon>Mucorales</taxon>
        <taxon>Cunninghamellaceae</taxon>
        <taxon>Absidia</taxon>
    </lineage>
</organism>